<evidence type="ECO:0008006" key="3">
    <source>
        <dbReference type="Google" id="ProtNLM"/>
    </source>
</evidence>
<dbReference type="AlphaFoldDB" id="A0A1Q8QZI7"/>
<dbReference type="Proteomes" id="UP000186102">
    <property type="component" value="Unassembled WGS sequence"/>
</dbReference>
<organism evidence="1 2">
    <name type="scientific">Desulfosporosinus metallidurans</name>
    <dbReference type="NCBI Taxonomy" id="1888891"/>
    <lineage>
        <taxon>Bacteria</taxon>
        <taxon>Bacillati</taxon>
        <taxon>Bacillota</taxon>
        <taxon>Clostridia</taxon>
        <taxon>Eubacteriales</taxon>
        <taxon>Desulfitobacteriaceae</taxon>
        <taxon>Desulfosporosinus</taxon>
    </lineage>
</organism>
<evidence type="ECO:0000313" key="2">
    <source>
        <dbReference type="Proteomes" id="UP000186102"/>
    </source>
</evidence>
<gene>
    <name evidence="1" type="ORF">DSOL_1351</name>
</gene>
<comment type="caution">
    <text evidence="1">The sequence shown here is derived from an EMBL/GenBank/DDBJ whole genome shotgun (WGS) entry which is preliminary data.</text>
</comment>
<dbReference type="Gene3D" id="1.10.30.50">
    <property type="match status" value="1"/>
</dbReference>
<dbReference type="OrthoDB" id="9816185at2"/>
<protein>
    <recommendedName>
        <fullName evidence="3">HNH endonuclease</fullName>
    </recommendedName>
</protein>
<evidence type="ECO:0000313" key="1">
    <source>
        <dbReference type="EMBL" id="OLN32600.1"/>
    </source>
</evidence>
<sequence length="357" mass="42454">MHYVYEFIPHEIETMQEYIDYIFDEVWCKAPSRQYRITLFNKNTELKAIITNNRFLATKTGKLFVDQIKAIYAVFKTLSQNDIDRLARWFKANNHIEALCGNQPGEDPVTYEELKQYHHNLAVKLEVFYKFLWNSNIFSLQAIKSRIGKISDHYSKFILKNTERICPFCGIHRIKGEFNSKREDYDHYLPKDIYPFNSVNLKNLAPTCMECNRSYKSAKDPLRDLSGSRRKTFYSYMAMKPPINIELHFLNGIVNLIPDNLDLRISCEGHEEEVQAWREIFSLDERYKAIYLDKHTTNYWFMQIEEMAINKGYLIQEALEELNRYARHSPLQEINFLKVPFLEACEKNNFFGSYSIR</sequence>
<reference evidence="1 2" key="1">
    <citation type="submission" date="2016-09" db="EMBL/GenBank/DDBJ databases">
        <title>Complete genome of Desulfosporosinus sp. OL.</title>
        <authorList>
            <person name="Mardanov A."/>
            <person name="Beletsky A."/>
            <person name="Panova A."/>
            <person name="Karnachuk O."/>
            <person name="Ravin N."/>
        </authorList>
    </citation>
    <scope>NUCLEOTIDE SEQUENCE [LARGE SCALE GENOMIC DNA]</scope>
    <source>
        <strain evidence="1 2">OL</strain>
    </source>
</reference>
<name>A0A1Q8QZI7_9FIRM</name>
<dbReference type="STRING" id="1888891.DSOL_1351"/>
<proteinExistence type="predicted"/>
<dbReference type="RefSeq" id="WP_075364086.1">
    <property type="nucleotide sequence ID" value="NZ_MLBF01000007.1"/>
</dbReference>
<keyword evidence="2" id="KW-1185">Reference proteome</keyword>
<accession>A0A1Q8QZI7</accession>
<dbReference type="EMBL" id="MLBF01000007">
    <property type="protein sequence ID" value="OLN32600.1"/>
    <property type="molecule type" value="Genomic_DNA"/>
</dbReference>